<dbReference type="GeneID" id="109589884"/>
<keyword evidence="4" id="KW-1185">Reference proteome</keyword>
<comment type="subunit">
    <text evidence="1">Component of the nuclear pore complex (NPC).</text>
</comment>
<dbReference type="GO" id="GO:0051028">
    <property type="term" value="P:mRNA transport"/>
    <property type="evidence" value="ECO:0007669"/>
    <property type="project" value="UniProtKB-KW"/>
</dbReference>
<dbReference type="Proteomes" id="UP000007879">
    <property type="component" value="Unassembled WGS sequence"/>
</dbReference>
<reference evidence="4" key="1">
    <citation type="journal article" date="2010" name="Nature">
        <title>The Amphimedon queenslandica genome and the evolution of animal complexity.</title>
        <authorList>
            <person name="Srivastava M."/>
            <person name="Simakov O."/>
            <person name="Chapman J."/>
            <person name="Fahey B."/>
            <person name="Gauthier M.E."/>
            <person name="Mitros T."/>
            <person name="Richards G.S."/>
            <person name="Conaco C."/>
            <person name="Dacre M."/>
            <person name="Hellsten U."/>
            <person name="Larroux C."/>
            <person name="Putnam N.H."/>
            <person name="Stanke M."/>
            <person name="Adamska M."/>
            <person name="Darling A."/>
            <person name="Degnan S.M."/>
            <person name="Oakley T.H."/>
            <person name="Plachetzki D.C."/>
            <person name="Zhai Y."/>
            <person name="Adamski M."/>
            <person name="Calcino A."/>
            <person name="Cummins S.F."/>
            <person name="Goodstein D.M."/>
            <person name="Harris C."/>
            <person name="Jackson D.J."/>
            <person name="Leys S.P."/>
            <person name="Shu S."/>
            <person name="Woodcroft B.J."/>
            <person name="Vervoort M."/>
            <person name="Kosik K.S."/>
            <person name="Manning G."/>
            <person name="Degnan B.M."/>
            <person name="Rokhsar D.S."/>
        </authorList>
    </citation>
    <scope>NUCLEOTIDE SEQUENCE [LARGE SCALE GENOMIC DNA]</scope>
</reference>
<keyword evidence="1" id="KW-0509">mRNA transport</keyword>
<keyword evidence="1" id="KW-0472">Membrane</keyword>
<accession>A0AAN0JWH7</accession>
<dbReference type="AlphaFoldDB" id="A0AAN0JWH7"/>
<reference evidence="3" key="2">
    <citation type="submission" date="2024-06" db="UniProtKB">
        <authorList>
            <consortium name="EnsemblMetazoa"/>
        </authorList>
    </citation>
    <scope>IDENTIFICATION</scope>
</reference>
<sequence length="151" mass="17013">MADVEYDEHDEERSSASRVGAGSGYNGDEEEEEATSSLTMSEVHTRGRVLLRTNPRNSIAIFTAPYDDDDDDNYSNSDKETATSTDLYEVQWSGIVLTTDSVRKLVSQSHAFFMELQEYAGKGMDPDVCVKYSRLYRVALYECTQGLNYEC</sequence>
<feature type="region of interest" description="Disordered" evidence="2">
    <location>
        <begin position="62"/>
        <end position="82"/>
    </location>
</feature>
<name>A0AAN0JWH7_AMPQE</name>
<comment type="function">
    <text evidence="1">Functions as a component of the nuclear pore complex (NPC).</text>
</comment>
<organism evidence="3 4">
    <name type="scientific">Amphimedon queenslandica</name>
    <name type="common">Sponge</name>
    <dbReference type="NCBI Taxonomy" id="400682"/>
    <lineage>
        <taxon>Eukaryota</taxon>
        <taxon>Metazoa</taxon>
        <taxon>Porifera</taxon>
        <taxon>Demospongiae</taxon>
        <taxon>Heteroscleromorpha</taxon>
        <taxon>Haplosclerida</taxon>
        <taxon>Niphatidae</taxon>
        <taxon>Amphimedon</taxon>
    </lineage>
</organism>
<dbReference type="InterPro" id="IPR011502">
    <property type="entry name" value="Nucleoporin_Nup85"/>
</dbReference>
<dbReference type="KEGG" id="aqu:109589884"/>
<feature type="region of interest" description="Disordered" evidence="2">
    <location>
        <begin position="1"/>
        <end position="44"/>
    </location>
</feature>
<dbReference type="Pfam" id="PF07575">
    <property type="entry name" value="Nucleopor_Nup85"/>
    <property type="match status" value="1"/>
</dbReference>
<protein>
    <recommendedName>
        <fullName evidence="1">Nuclear pore complex protein Nup85</fullName>
    </recommendedName>
</protein>
<proteinExistence type="inferred from homology"/>
<evidence type="ECO:0000313" key="3">
    <source>
        <dbReference type="EnsemblMetazoa" id="XP_019861427.1"/>
    </source>
</evidence>
<dbReference type="GO" id="GO:0015031">
    <property type="term" value="P:protein transport"/>
    <property type="evidence" value="ECO:0007669"/>
    <property type="project" value="UniProtKB-KW"/>
</dbReference>
<comment type="similarity">
    <text evidence="1">Belongs to the nucleoporin Nup85 family.</text>
</comment>
<feature type="compositionally biased region" description="Acidic residues" evidence="2">
    <location>
        <begin position="1"/>
        <end position="10"/>
    </location>
</feature>
<dbReference type="RefSeq" id="XP_019861427.1">
    <property type="nucleotide sequence ID" value="XM_020005868.1"/>
</dbReference>
<keyword evidence="1" id="KW-0906">Nuclear pore complex</keyword>
<keyword evidence="1" id="KW-0539">Nucleus</keyword>
<evidence type="ECO:0000256" key="1">
    <source>
        <dbReference type="RuleBase" id="RU365073"/>
    </source>
</evidence>
<dbReference type="GO" id="GO:0005643">
    <property type="term" value="C:nuclear pore"/>
    <property type="evidence" value="ECO:0007669"/>
    <property type="project" value="UniProtKB-SubCell"/>
</dbReference>
<evidence type="ECO:0000256" key="2">
    <source>
        <dbReference type="SAM" id="MobiDB-lite"/>
    </source>
</evidence>
<keyword evidence="1" id="KW-0811">Translocation</keyword>
<evidence type="ECO:0000313" key="4">
    <source>
        <dbReference type="Proteomes" id="UP000007879"/>
    </source>
</evidence>
<dbReference type="EnsemblMetazoa" id="XM_020005868.1">
    <property type="protein sequence ID" value="XP_019861427.1"/>
    <property type="gene ID" value="LOC109589884"/>
</dbReference>
<keyword evidence="1" id="KW-0813">Transport</keyword>
<dbReference type="GO" id="GO:0031965">
    <property type="term" value="C:nuclear membrane"/>
    <property type="evidence" value="ECO:0007669"/>
    <property type="project" value="UniProtKB-UniRule"/>
</dbReference>
<keyword evidence="1" id="KW-0653">Protein transport</keyword>
<comment type="subcellular location">
    <subcellularLocation>
        <location evidence="1">Nucleus</location>
        <location evidence="1">Nuclear pore complex</location>
    </subcellularLocation>
</comment>